<keyword evidence="3" id="KW-1185">Reference proteome</keyword>
<evidence type="ECO:0000313" key="2">
    <source>
        <dbReference type="EMBL" id="KAF7371891.1"/>
    </source>
</evidence>
<feature type="compositionally biased region" description="Polar residues" evidence="1">
    <location>
        <begin position="938"/>
        <end position="959"/>
    </location>
</feature>
<dbReference type="Proteomes" id="UP000620124">
    <property type="component" value="Unassembled WGS sequence"/>
</dbReference>
<gene>
    <name evidence="2" type="ORF">MVEN_00046400</name>
</gene>
<organism evidence="2 3">
    <name type="scientific">Mycena venus</name>
    <dbReference type="NCBI Taxonomy" id="2733690"/>
    <lineage>
        <taxon>Eukaryota</taxon>
        <taxon>Fungi</taxon>
        <taxon>Dikarya</taxon>
        <taxon>Basidiomycota</taxon>
        <taxon>Agaricomycotina</taxon>
        <taxon>Agaricomycetes</taxon>
        <taxon>Agaricomycetidae</taxon>
        <taxon>Agaricales</taxon>
        <taxon>Marasmiineae</taxon>
        <taxon>Mycenaceae</taxon>
        <taxon>Mycena</taxon>
    </lineage>
</organism>
<proteinExistence type="predicted"/>
<evidence type="ECO:0000256" key="1">
    <source>
        <dbReference type="SAM" id="MobiDB-lite"/>
    </source>
</evidence>
<sequence length="965" mass="108307">MASAWWQCKRGRNDKDGIQVDEVITLMDAPEYWSVPPAEHCIAYIVDVRDTPKCLKARGKTTRGKILSVDAYIKKQCQDSVTGPSGSYAERSLADVVVLDDDQVIPCRRSNLSCNGAYICNFADPQFLENCVRWDDAQADDDLISGPIREAKVAEAGSVIAIATAFYDSAMNKRCGGKLNPKSDEALCGGHAIQREFRAGKVKGKYTFIGCANWSREDGIHHRFTAIPEHVGENIISALFNGDPIYMDDDDYVSLPCRQIAHPAHLPQKNRCPRAHYEDGRRVQGTLVQHKCPAKLTIFIPTNPSDLRAVVIPVAGVPHNHLLSLPAKVPFIYDAQYEKCAKAFGPIGATILRVDKAPSTRGLLNQMLPQQTHSSLVNNRRRRDIVHRFKTEEFPRGTGLEGVQHEFEEDRKRKLEERYIHSVLINLDDTYVIVTVEPRLAPLVFDASYIMVDSTFSVVHGSTNEWKLLVWSAMAERCVVVARVWVKGQSRHVYQSVWQGFFSAIHTITGKSLNFKVFSPSSHLLAAIGDAEVNGVPTVDTTSILTFIWKTCRVHFDRGVDRLKPYVEDKILQYLHTLPYLENDQEIAEYIAFCTKSANVHIQNWWADKVKYRWLLPSLNRYLSKMSNNHWDVTPIDTNAIEGSRAEDNRIDKGDDTFLEAILKKRKADAETADVFEKFMESGIWANGNNSLRTRFTSQATRAAKAREKRQMDGAEKKRLQGQLQASELEIQNLHRSRAFHWGITTRYLYLPHTAFAMLIISQHSLHLLSSTSITNLPSRRVTNHVLDYQHWIYSLDESYSRNNDQDLSAVSLNVVYDSSPDISISSSSSASFLSDNALDSSEILQDLTGDIVLPLPSRSPSPSSEAHSLSSHSPDALSNKKTTILLDLMEAEDEVARLLHSLMDLGVDQHTLESHISPEIAQRLDEGPASTIALPSAETTNTCSGPQPFEPQNKQKPFQSFGIR</sequence>
<dbReference type="AlphaFoldDB" id="A0A8H7DHT4"/>
<protein>
    <submittedName>
        <fullName evidence="2">Uncharacterized protein</fullName>
    </submittedName>
</protein>
<comment type="caution">
    <text evidence="2">The sequence shown here is derived from an EMBL/GenBank/DDBJ whole genome shotgun (WGS) entry which is preliminary data.</text>
</comment>
<feature type="region of interest" description="Disordered" evidence="1">
    <location>
        <begin position="855"/>
        <end position="876"/>
    </location>
</feature>
<name>A0A8H7DHT4_9AGAR</name>
<evidence type="ECO:0000313" key="3">
    <source>
        <dbReference type="Proteomes" id="UP000620124"/>
    </source>
</evidence>
<dbReference type="EMBL" id="JACAZI010000001">
    <property type="protein sequence ID" value="KAF7371891.1"/>
    <property type="molecule type" value="Genomic_DNA"/>
</dbReference>
<feature type="region of interest" description="Disordered" evidence="1">
    <location>
        <begin position="937"/>
        <end position="965"/>
    </location>
</feature>
<reference evidence="2" key="1">
    <citation type="submission" date="2020-05" db="EMBL/GenBank/DDBJ databases">
        <title>Mycena genomes resolve the evolution of fungal bioluminescence.</title>
        <authorList>
            <person name="Tsai I.J."/>
        </authorList>
    </citation>
    <scope>NUCLEOTIDE SEQUENCE</scope>
    <source>
        <strain evidence="2">CCC161011</strain>
    </source>
</reference>
<feature type="compositionally biased region" description="Low complexity" evidence="1">
    <location>
        <begin position="855"/>
        <end position="875"/>
    </location>
</feature>
<dbReference type="OrthoDB" id="3267196at2759"/>
<accession>A0A8H7DHT4</accession>